<dbReference type="PANTHER" id="PTHR10050:SF46">
    <property type="entry name" value="PROTEIN O-MANNOSYL-TRANSFERASE 2"/>
    <property type="match status" value="1"/>
</dbReference>
<keyword evidence="1 4" id="KW-0808">Transferase</keyword>
<dbReference type="EC" id="2.4.1.-" evidence="1"/>
<reference evidence="4 5" key="1">
    <citation type="journal article" date="2015" name="Stand. Genomic Sci.">
        <title>Genomic Encyclopedia of Bacterial and Archaeal Type Strains, Phase III: the genomes of soil and plant-associated and newly described type strains.</title>
        <authorList>
            <person name="Whitman W.B."/>
            <person name="Woyke T."/>
            <person name="Klenk H.P."/>
            <person name="Zhou Y."/>
            <person name="Lilburn T.G."/>
            <person name="Beck B.J."/>
            <person name="De Vos P."/>
            <person name="Vandamme P."/>
            <person name="Eisen J.A."/>
            <person name="Garrity G."/>
            <person name="Hugenholtz P."/>
            <person name="Kyrpides N.C."/>
        </authorList>
    </citation>
    <scope>NUCLEOTIDE SEQUENCE [LARGE SCALE GENOMIC DNA]</scope>
    <source>
        <strain evidence="4 5">S2T63</strain>
    </source>
</reference>
<evidence type="ECO:0000256" key="1">
    <source>
        <dbReference type="RuleBase" id="RU367007"/>
    </source>
</evidence>
<dbReference type="Pfam" id="PF13231">
    <property type="entry name" value="PMT_2"/>
    <property type="match status" value="1"/>
</dbReference>
<feature type="domain" description="Protein O-mannosyl-transferase C-terminal four TM" evidence="3">
    <location>
        <begin position="340"/>
        <end position="535"/>
    </location>
</feature>
<feature type="transmembrane region" description="Helical" evidence="1">
    <location>
        <begin position="156"/>
        <end position="174"/>
    </location>
</feature>
<accession>A0A498BZJ3</accession>
<feature type="transmembrane region" description="Helical" evidence="1">
    <location>
        <begin position="456"/>
        <end position="476"/>
    </location>
</feature>
<evidence type="ECO:0000259" key="2">
    <source>
        <dbReference type="Pfam" id="PF13231"/>
    </source>
</evidence>
<keyword evidence="1 4" id="KW-0328">Glycosyltransferase</keyword>
<dbReference type="InterPro" id="IPR032421">
    <property type="entry name" value="PMT_4TMC"/>
</dbReference>
<feature type="transmembrane region" description="Helical" evidence="1">
    <location>
        <begin position="289"/>
        <end position="312"/>
    </location>
</feature>
<keyword evidence="1" id="KW-0812">Transmembrane</keyword>
<dbReference type="RefSeq" id="WP_121057957.1">
    <property type="nucleotide sequence ID" value="NZ_RCDB01000002.1"/>
</dbReference>
<keyword evidence="5" id="KW-1185">Reference proteome</keyword>
<feature type="domain" description="Glycosyltransferase RgtA/B/C/D-like" evidence="2">
    <location>
        <begin position="108"/>
        <end position="199"/>
    </location>
</feature>
<feature type="transmembrane region" description="Helical" evidence="1">
    <location>
        <begin position="409"/>
        <end position="427"/>
    </location>
</feature>
<dbReference type="Pfam" id="PF16192">
    <property type="entry name" value="PMT_4TMC"/>
    <property type="match status" value="1"/>
</dbReference>
<feature type="transmembrane region" description="Helical" evidence="1">
    <location>
        <begin position="181"/>
        <end position="198"/>
    </location>
</feature>
<dbReference type="UniPathway" id="UPA00378"/>
<dbReference type="InterPro" id="IPR027005">
    <property type="entry name" value="PMT-like"/>
</dbReference>
<dbReference type="GO" id="GO:0004169">
    <property type="term" value="F:dolichyl-phosphate-mannose-protein mannosyltransferase activity"/>
    <property type="evidence" value="ECO:0007669"/>
    <property type="project" value="UniProtKB-UniRule"/>
</dbReference>
<dbReference type="GO" id="GO:0005886">
    <property type="term" value="C:plasma membrane"/>
    <property type="evidence" value="ECO:0007669"/>
    <property type="project" value="UniProtKB-SubCell"/>
</dbReference>
<keyword evidence="1" id="KW-1003">Cell membrane</keyword>
<dbReference type="Proteomes" id="UP000273158">
    <property type="component" value="Unassembled WGS sequence"/>
</dbReference>
<dbReference type="PANTHER" id="PTHR10050">
    <property type="entry name" value="DOLICHYL-PHOSPHATE-MANNOSE--PROTEIN MANNOSYLTRANSFERASE"/>
    <property type="match status" value="1"/>
</dbReference>
<comment type="pathway">
    <text evidence="1">Protein modification; protein glycosylation.</text>
</comment>
<dbReference type="InterPro" id="IPR038731">
    <property type="entry name" value="RgtA/B/C-like"/>
</dbReference>
<sequence length="536" mass="59447">MTTTAEPLLPTVRPSRFDRWWTRVTADPARLRLWSWLAPTLITLLAAALRLWNLGHPHSLVFDETYYVKDAWSQWLLGYAATWPESADAQFAAGDTDIFTTDGSFVVHPPLGKYLIGLGMALFGADSSFGWRIAAALFGTATVLLLYFVARSLTGSIVFASVASGLMAVDGLAIVMSRVSLLDIFLTFFTLLACWFVVLDRRRHLDRLAALVALRRGADADPDTRVPWGPVLWNRPWLLAAGAAAGAATAVKWSGVWVLAALGLYVVVTDALARRRAGVWYWPMDAVRQGLVAFVLLVPIAAVVYLGSWIGWLTTDGGYGRHALDGRAGSGSFSWLPLALQNLVKYHETIYGSMAGMKTPHSYASPAWQWPFLVRPTSMYANVTTDGQAGCTGGANGCLEVLYSMPNPLLWYASVIAAVYLIYRFIVARDWRPALVLVGIAATWLPWLLYPERTIFQFYTIVIWPFLLLALTFALRDLARGGTGAPDPVRRLAGQRVVLVFLAVTLLLSAFWYPLWSGMQVPYDFYRLHNWMQGWV</sequence>
<feature type="transmembrane region" description="Helical" evidence="1">
    <location>
        <begin position="434"/>
        <end position="450"/>
    </location>
</feature>
<proteinExistence type="inferred from homology"/>
<evidence type="ECO:0000259" key="3">
    <source>
        <dbReference type="Pfam" id="PF16192"/>
    </source>
</evidence>
<comment type="caution">
    <text evidence="4">The sequence shown here is derived from an EMBL/GenBank/DDBJ whole genome shotgun (WGS) entry which is preliminary data.</text>
</comment>
<dbReference type="AlphaFoldDB" id="A0A498BZJ3"/>
<comment type="function">
    <text evidence="1">Protein O-mannosyltransferase that catalyzes the transfer of a single mannose residue from a polyprenol phospho-mannosyl lipidic donor to the hydroxyl group of selected serine and threonine residues in acceptor proteins.</text>
</comment>
<organism evidence="4 5">
    <name type="scientific">Microbacterium telephonicum</name>
    <dbReference type="NCBI Taxonomy" id="1714841"/>
    <lineage>
        <taxon>Bacteria</taxon>
        <taxon>Bacillati</taxon>
        <taxon>Actinomycetota</taxon>
        <taxon>Actinomycetes</taxon>
        <taxon>Micrococcales</taxon>
        <taxon>Microbacteriaceae</taxon>
        <taxon>Microbacterium</taxon>
    </lineage>
</organism>
<dbReference type="EMBL" id="RCDB01000002">
    <property type="protein sequence ID" value="RLK48935.1"/>
    <property type="molecule type" value="Genomic_DNA"/>
</dbReference>
<keyword evidence="1" id="KW-1133">Transmembrane helix</keyword>
<feature type="transmembrane region" description="Helical" evidence="1">
    <location>
        <begin position="129"/>
        <end position="150"/>
    </location>
</feature>
<protein>
    <recommendedName>
        <fullName evidence="1">Polyprenol-phosphate-mannose--protein mannosyltransferase</fullName>
        <ecNumber evidence="1">2.4.1.-</ecNumber>
    </recommendedName>
</protein>
<evidence type="ECO:0000313" key="4">
    <source>
        <dbReference type="EMBL" id="RLK48935.1"/>
    </source>
</evidence>
<feature type="transmembrane region" description="Helical" evidence="1">
    <location>
        <begin position="33"/>
        <end position="52"/>
    </location>
</feature>
<evidence type="ECO:0000313" key="5">
    <source>
        <dbReference type="Proteomes" id="UP000273158"/>
    </source>
</evidence>
<feature type="transmembrane region" description="Helical" evidence="1">
    <location>
        <begin position="497"/>
        <end position="516"/>
    </location>
</feature>
<gene>
    <name evidence="4" type="ORF">C7474_1062</name>
</gene>
<dbReference type="OrthoDB" id="9776737at2"/>
<comment type="similarity">
    <text evidence="1">Belongs to the glycosyltransferase 39 family.</text>
</comment>
<name>A0A498BZJ3_9MICO</name>
<keyword evidence="1" id="KW-0472">Membrane</keyword>
<comment type="subcellular location">
    <subcellularLocation>
        <location evidence="1">Cell membrane</location>
    </subcellularLocation>
</comment>